<evidence type="ECO:0000256" key="7">
    <source>
        <dbReference type="SAM" id="MobiDB-lite"/>
    </source>
</evidence>
<name>A0A1B7SNS5_9ASCO</name>
<dbReference type="EMBL" id="JAEUBD010001468">
    <property type="protein sequence ID" value="KAH3661102.1"/>
    <property type="molecule type" value="Genomic_DNA"/>
</dbReference>
<dbReference type="PANTHER" id="PTHR31668">
    <property type="entry name" value="GLUCOSE TRANSPORT TRANSCRIPTION REGULATOR RGT1-RELATED-RELATED"/>
    <property type="match status" value="1"/>
</dbReference>
<dbReference type="InterPro" id="IPR036864">
    <property type="entry name" value="Zn2-C6_fun-type_DNA-bd_sf"/>
</dbReference>
<dbReference type="SUPFAM" id="SSF57701">
    <property type="entry name" value="Zn2/Cys6 DNA-binding domain"/>
    <property type="match status" value="1"/>
</dbReference>
<keyword evidence="2" id="KW-0862">Zinc</keyword>
<dbReference type="GO" id="GO:0003677">
    <property type="term" value="F:DNA binding"/>
    <property type="evidence" value="ECO:0007669"/>
    <property type="project" value="UniProtKB-KW"/>
</dbReference>
<keyword evidence="3" id="KW-0805">Transcription regulation</keyword>
<evidence type="ECO:0000256" key="6">
    <source>
        <dbReference type="ARBA" id="ARBA00023242"/>
    </source>
</evidence>
<dbReference type="CDD" id="cd00067">
    <property type="entry name" value="GAL4"/>
    <property type="match status" value="1"/>
</dbReference>
<feature type="compositionally biased region" description="Polar residues" evidence="7">
    <location>
        <begin position="195"/>
        <end position="214"/>
    </location>
</feature>
<evidence type="ECO:0000256" key="1">
    <source>
        <dbReference type="ARBA" id="ARBA00022723"/>
    </source>
</evidence>
<dbReference type="CDD" id="cd12148">
    <property type="entry name" value="fungal_TF_MHR"/>
    <property type="match status" value="1"/>
</dbReference>
<dbReference type="InterPro" id="IPR001138">
    <property type="entry name" value="Zn2Cys6_DnaBD"/>
</dbReference>
<keyword evidence="9" id="KW-1185">Reference proteome</keyword>
<evidence type="ECO:0000256" key="3">
    <source>
        <dbReference type="ARBA" id="ARBA00023015"/>
    </source>
</evidence>
<dbReference type="PROSITE" id="PS50048">
    <property type="entry name" value="ZN2_CY6_FUNGAL_2"/>
    <property type="match status" value="1"/>
</dbReference>
<feature type="region of interest" description="Disordered" evidence="7">
    <location>
        <begin position="186"/>
        <end position="242"/>
    </location>
</feature>
<organism evidence="8 9">
    <name type="scientific">Ogataea polymorpha</name>
    <dbReference type="NCBI Taxonomy" id="460523"/>
    <lineage>
        <taxon>Eukaryota</taxon>
        <taxon>Fungi</taxon>
        <taxon>Dikarya</taxon>
        <taxon>Ascomycota</taxon>
        <taxon>Saccharomycotina</taxon>
        <taxon>Pichiomycetes</taxon>
        <taxon>Pichiales</taxon>
        <taxon>Pichiaceae</taxon>
        <taxon>Ogataea</taxon>
    </lineage>
</organism>
<dbReference type="GO" id="GO:0008270">
    <property type="term" value="F:zinc ion binding"/>
    <property type="evidence" value="ECO:0007669"/>
    <property type="project" value="InterPro"/>
</dbReference>
<protein>
    <submittedName>
        <fullName evidence="8">Uncharacterized protein</fullName>
    </submittedName>
</protein>
<reference evidence="8" key="2">
    <citation type="submission" date="2021-01" db="EMBL/GenBank/DDBJ databases">
        <authorList>
            <person name="Schikora-Tamarit M.A."/>
        </authorList>
    </citation>
    <scope>NUCLEOTIDE SEQUENCE</scope>
    <source>
        <strain evidence="8">NCAIM Y.01608</strain>
    </source>
</reference>
<comment type="caution">
    <text evidence="8">The sequence shown here is derived from an EMBL/GenBank/DDBJ whole genome shotgun (WGS) entry which is preliminary data.</text>
</comment>
<keyword evidence="6" id="KW-0539">Nucleus</keyword>
<dbReference type="SMART" id="SM00066">
    <property type="entry name" value="GAL4"/>
    <property type="match status" value="1"/>
</dbReference>
<dbReference type="Pfam" id="PF00172">
    <property type="entry name" value="Zn_clus"/>
    <property type="match status" value="1"/>
</dbReference>
<sequence>MDSVEPLPQAESPRESPHIAGLDNSRSPSASEPVQAATQDSRKGGSSSSASSMATSVAGSSAVKDEVQEQEYKTQGQGSLNTEVPPRKRSKVSRACDECRRKKIRCDALLDHTNIHVTKMCSNCEKSGDVCLFTRVPMKRGPSKGYTKFNGDNSSQSAGKTSPKPRIPSHASYPQLQGIGQAQLSPGQQHAPLFSPNSSSGSGTPAYQTSQSPQVILPPLNTHILPPLRGRSSSLTSAGQTTRQQPMFWKVPYEMPTFEGRRDSVDSVSSSISGSFPLSARPSIQGNSPKLAPSFGLDNLPTSDSEDEFLNNNSSRLARPSFQVPLVSTRSKEGTVSPVPSHNSLQSLNQNFSRLAIPAPQFKTAHLLKSIDHNLDIYFSKFHSQYPILMEKRQIQESLEQLQTDEYATVLELFNYSLQALNSVDSNFDFNVIVSSFQQISLIYASKSFINNNLHSKSLFLFTFVLLNYAVILSGHEYSIGFTISFSIFNDWKIYREPSSSPLFRAFMHLVVLDNIFALSFGTPRNTSLAFSQSYLHEYAKSLKASESESLEYVTVGLNLLLLPPTDPTNSLPKQSKLSLLNDKYKFLSILEAESDIYYLIQNFSSSLDSVRNAEADDFVFDLQLEFSKLCKRLIYLIDEQVDDLELLKIQPLLPLYVLKCFKILLSLKSLISSLISFNITINNDDFKDRLAKLIDTIDANIERLRCLRSSIPFLKVLISTLKNRTAETLSLCAPTEKLLLLQNWCRQSSSLLHSTLTKDYLEGWYS</sequence>
<feature type="compositionally biased region" description="Low complexity" evidence="7">
    <location>
        <begin position="44"/>
        <end position="62"/>
    </location>
</feature>
<dbReference type="GO" id="GO:0000981">
    <property type="term" value="F:DNA-binding transcription factor activity, RNA polymerase II-specific"/>
    <property type="evidence" value="ECO:0007669"/>
    <property type="project" value="InterPro"/>
</dbReference>
<reference evidence="8" key="1">
    <citation type="journal article" date="2021" name="Open Biol.">
        <title>Shared evolutionary footprints suggest mitochondrial oxidative damage underlies multiple complex I losses in fungi.</title>
        <authorList>
            <person name="Schikora-Tamarit M.A."/>
            <person name="Marcet-Houben M."/>
            <person name="Nosek J."/>
            <person name="Gabaldon T."/>
        </authorList>
    </citation>
    <scope>NUCLEOTIDE SEQUENCE</scope>
    <source>
        <strain evidence="8">NCAIM Y.01608</strain>
    </source>
</reference>
<keyword evidence="4" id="KW-0238">DNA-binding</keyword>
<feature type="compositionally biased region" description="Basic and acidic residues" evidence="7">
    <location>
        <begin position="63"/>
        <end position="72"/>
    </location>
</feature>
<dbReference type="Gene3D" id="4.10.240.10">
    <property type="entry name" value="Zn(2)-C6 fungal-type DNA-binding domain"/>
    <property type="match status" value="1"/>
</dbReference>
<evidence type="ECO:0000256" key="4">
    <source>
        <dbReference type="ARBA" id="ARBA00023125"/>
    </source>
</evidence>
<evidence type="ECO:0000256" key="2">
    <source>
        <dbReference type="ARBA" id="ARBA00022833"/>
    </source>
</evidence>
<feature type="compositionally biased region" description="Polar residues" evidence="7">
    <location>
        <begin position="150"/>
        <end position="160"/>
    </location>
</feature>
<keyword evidence="1" id="KW-0479">Metal-binding</keyword>
<dbReference type="Proteomes" id="UP000788993">
    <property type="component" value="Unassembled WGS sequence"/>
</dbReference>
<evidence type="ECO:0000256" key="5">
    <source>
        <dbReference type="ARBA" id="ARBA00023163"/>
    </source>
</evidence>
<evidence type="ECO:0000313" key="8">
    <source>
        <dbReference type="EMBL" id="KAH3661102.1"/>
    </source>
</evidence>
<dbReference type="AlphaFoldDB" id="A0A1B7SNS5"/>
<feature type="region of interest" description="Disordered" evidence="7">
    <location>
        <begin position="1"/>
        <end position="95"/>
    </location>
</feature>
<feature type="compositionally biased region" description="Polar residues" evidence="7">
    <location>
        <begin position="73"/>
        <end position="82"/>
    </location>
</feature>
<accession>A0A1B7SNS5</accession>
<dbReference type="InterPro" id="IPR050797">
    <property type="entry name" value="Carb_Metab_Trans_Reg"/>
</dbReference>
<feature type="compositionally biased region" description="Polar residues" evidence="7">
    <location>
        <begin position="24"/>
        <end position="39"/>
    </location>
</feature>
<feature type="compositionally biased region" description="Polar residues" evidence="7">
    <location>
        <begin position="231"/>
        <end position="242"/>
    </location>
</feature>
<feature type="region of interest" description="Disordered" evidence="7">
    <location>
        <begin position="142"/>
        <end position="173"/>
    </location>
</feature>
<evidence type="ECO:0000313" key="9">
    <source>
        <dbReference type="Proteomes" id="UP000788993"/>
    </source>
</evidence>
<gene>
    <name evidence="8" type="ORF">OGATHE_005435</name>
</gene>
<keyword evidence="5" id="KW-0804">Transcription</keyword>
<dbReference type="RefSeq" id="XP_018212805.1">
    <property type="nucleotide sequence ID" value="XM_018355878.1"/>
</dbReference>
<dbReference type="PANTHER" id="PTHR31668:SF26">
    <property type="entry name" value="GLUCOSE TRANSPORT TRANSCRIPTION REGULATOR RGT1-RELATED"/>
    <property type="match status" value="1"/>
</dbReference>
<proteinExistence type="predicted"/>